<evidence type="ECO:0000256" key="1">
    <source>
        <dbReference type="SAM" id="MobiDB-lite"/>
    </source>
</evidence>
<dbReference type="Proteomes" id="UP000032180">
    <property type="component" value="Chromosome 4"/>
</dbReference>
<organism evidence="2 3">
    <name type="scientific">Leersia perrieri</name>
    <dbReference type="NCBI Taxonomy" id="77586"/>
    <lineage>
        <taxon>Eukaryota</taxon>
        <taxon>Viridiplantae</taxon>
        <taxon>Streptophyta</taxon>
        <taxon>Embryophyta</taxon>
        <taxon>Tracheophyta</taxon>
        <taxon>Spermatophyta</taxon>
        <taxon>Magnoliopsida</taxon>
        <taxon>Liliopsida</taxon>
        <taxon>Poales</taxon>
        <taxon>Poaceae</taxon>
        <taxon>BOP clade</taxon>
        <taxon>Oryzoideae</taxon>
        <taxon>Oryzeae</taxon>
        <taxon>Oryzinae</taxon>
        <taxon>Leersia</taxon>
    </lineage>
</organism>
<feature type="compositionally biased region" description="Polar residues" evidence="1">
    <location>
        <begin position="45"/>
        <end position="75"/>
    </location>
</feature>
<feature type="region of interest" description="Disordered" evidence="1">
    <location>
        <begin position="282"/>
        <end position="357"/>
    </location>
</feature>
<feature type="compositionally biased region" description="Basic and acidic residues" evidence="1">
    <location>
        <begin position="339"/>
        <end position="357"/>
    </location>
</feature>
<feature type="compositionally biased region" description="Basic and acidic residues" evidence="1">
    <location>
        <begin position="286"/>
        <end position="314"/>
    </location>
</feature>
<dbReference type="InterPro" id="IPR045881">
    <property type="entry name" value="MNM1-like"/>
</dbReference>
<reference evidence="2" key="3">
    <citation type="submission" date="2015-04" db="UniProtKB">
        <authorList>
            <consortium name="EnsemblPlants"/>
        </authorList>
    </citation>
    <scope>IDENTIFICATION</scope>
</reference>
<keyword evidence="3" id="KW-1185">Reference proteome</keyword>
<name>A0A0D9W9T7_9ORYZ</name>
<feature type="region of interest" description="Disordered" evidence="1">
    <location>
        <begin position="1"/>
        <end position="109"/>
    </location>
</feature>
<feature type="compositionally biased region" description="Basic and acidic residues" evidence="1">
    <location>
        <begin position="32"/>
        <end position="42"/>
    </location>
</feature>
<feature type="compositionally biased region" description="Polar residues" evidence="1">
    <location>
        <begin position="84"/>
        <end position="109"/>
    </location>
</feature>
<evidence type="ECO:0000313" key="3">
    <source>
        <dbReference type="Proteomes" id="UP000032180"/>
    </source>
</evidence>
<accession>A0A0D9W9T7</accession>
<reference evidence="3" key="2">
    <citation type="submission" date="2013-12" db="EMBL/GenBank/DDBJ databases">
        <authorList>
            <person name="Yu Y."/>
            <person name="Lee S."/>
            <person name="de Baynast K."/>
            <person name="Wissotski M."/>
            <person name="Liu L."/>
            <person name="Talag J."/>
            <person name="Goicoechea J."/>
            <person name="Angelova A."/>
            <person name="Jetty R."/>
            <person name="Kudrna D."/>
            <person name="Golser W."/>
            <person name="Rivera L."/>
            <person name="Zhang J."/>
            <person name="Wing R."/>
        </authorList>
    </citation>
    <scope>NUCLEOTIDE SEQUENCE</scope>
</reference>
<proteinExistence type="predicted"/>
<sequence>MASEENKVVTPNELPMEHTSSSGAKRKRGRPRKYEYGMHELPHSAQPTQSIPPLHSTQDSSNIRQDGTQINNASGGSVGPTIQALPTKQVPPNRSSRQATNYSSAPLQGNSVKDDIVGKYFVGKMSKKFPGFSLITVKVKDNLVLKGWIPDENNLRPITSKDDLAPDLPMLRPSQVRKRPSTIYSQAAGQSIPVPLEDVTFAKPLQMRRPIEKSVTKHMVLSAPRPYMGSGVVAAAPISVAPISVAPIKSESKPFSEQGNELRNPQPLSVAVPIQSGQPVLASCKQDTEQPENTKEAEQLDTKRDISKGVDGSKSEASGGTEPLIEASTATHSPQEIPDGIHDVNKKVKVDNNESSG</sequence>
<dbReference type="EnsemblPlants" id="LPERR04G21620.1">
    <property type="protein sequence ID" value="LPERR04G21620.1"/>
    <property type="gene ID" value="LPERR04G21620"/>
</dbReference>
<dbReference type="Gramene" id="LPERR04G21620.1">
    <property type="protein sequence ID" value="LPERR04G21620.1"/>
    <property type="gene ID" value="LPERR04G21620"/>
</dbReference>
<dbReference type="eggNOG" id="ENOG502R5ES">
    <property type="taxonomic scope" value="Eukaryota"/>
</dbReference>
<protein>
    <recommendedName>
        <fullName evidence="4">AT-hook motif nuclear-localized protein</fullName>
    </recommendedName>
</protein>
<evidence type="ECO:0000313" key="2">
    <source>
        <dbReference type="EnsemblPlants" id="LPERR04G21620.1"/>
    </source>
</evidence>
<dbReference type="PANTHER" id="PTHR34682:SF1">
    <property type="entry name" value="PROTEIN METABOLIC NETWORK MODULATOR 1"/>
    <property type="match status" value="1"/>
</dbReference>
<dbReference type="HOGENOM" id="CLU_065463_0_0_1"/>
<evidence type="ECO:0008006" key="4">
    <source>
        <dbReference type="Google" id="ProtNLM"/>
    </source>
</evidence>
<dbReference type="AlphaFoldDB" id="A0A0D9W9T7"/>
<reference evidence="2 3" key="1">
    <citation type="submission" date="2012-08" db="EMBL/GenBank/DDBJ databases">
        <title>Oryza genome evolution.</title>
        <authorList>
            <person name="Wing R.A."/>
        </authorList>
    </citation>
    <scope>NUCLEOTIDE SEQUENCE</scope>
</reference>
<dbReference type="PANTHER" id="PTHR34682">
    <property type="entry name" value="AT HOOK MOTIF-CONTAINING PROTEIN"/>
    <property type="match status" value="1"/>
</dbReference>